<dbReference type="InterPro" id="IPR011006">
    <property type="entry name" value="CheY-like_superfamily"/>
</dbReference>
<dbReference type="Pfam" id="PF00512">
    <property type="entry name" value="HisKA"/>
    <property type="match status" value="1"/>
</dbReference>
<dbReference type="Gene3D" id="3.30.450.20">
    <property type="entry name" value="PAS domain"/>
    <property type="match status" value="1"/>
</dbReference>
<keyword evidence="6" id="KW-0418">Kinase</keyword>
<keyword evidence="3 9" id="KW-0597">Phosphoprotein</keyword>
<dbReference type="GO" id="GO:0000155">
    <property type="term" value="F:phosphorelay sensor kinase activity"/>
    <property type="evidence" value="ECO:0007669"/>
    <property type="project" value="InterPro"/>
</dbReference>
<dbReference type="SUPFAM" id="SSF55874">
    <property type="entry name" value="ATPase domain of HSP90 chaperone/DNA topoisomerase II/histidine kinase"/>
    <property type="match status" value="1"/>
</dbReference>
<dbReference type="PANTHER" id="PTHR43065:SF46">
    <property type="entry name" value="C4-DICARBOXYLATE TRANSPORT SENSOR PROTEIN DCTB"/>
    <property type="match status" value="1"/>
</dbReference>
<dbReference type="PRINTS" id="PR00344">
    <property type="entry name" value="BCTRLSENSOR"/>
</dbReference>
<dbReference type="SMART" id="SM00448">
    <property type="entry name" value="REC"/>
    <property type="match status" value="1"/>
</dbReference>
<dbReference type="CDD" id="cd00082">
    <property type="entry name" value="HisKA"/>
    <property type="match status" value="1"/>
</dbReference>
<evidence type="ECO:0000259" key="10">
    <source>
        <dbReference type="PROSITE" id="PS50109"/>
    </source>
</evidence>
<dbReference type="SUPFAM" id="SSF47384">
    <property type="entry name" value="Homodimeric domain of signal transducing histidine kinase"/>
    <property type="match status" value="1"/>
</dbReference>
<dbReference type="InterPro" id="IPR000014">
    <property type="entry name" value="PAS"/>
</dbReference>
<keyword evidence="14" id="KW-1185">Reference proteome</keyword>
<dbReference type="SMART" id="SM00388">
    <property type="entry name" value="HisKA"/>
    <property type="match status" value="1"/>
</dbReference>
<gene>
    <name evidence="13" type="ORF">HNR50_001000</name>
</gene>
<feature type="domain" description="Histidine kinase" evidence="10">
    <location>
        <begin position="392"/>
        <end position="615"/>
    </location>
</feature>
<dbReference type="InterPro" id="IPR004358">
    <property type="entry name" value="Sig_transdc_His_kin-like_C"/>
</dbReference>
<evidence type="ECO:0000256" key="4">
    <source>
        <dbReference type="ARBA" id="ARBA00022679"/>
    </source>
</evidence>
<dbReference type="InterPro" id="IPR003661">
    <property type="entry name" value="HisK_dim/P_dom"/>
</dbReference>
<dbReference type="Pfam" id="PF00989">
    <property type="entry name" value="PAS"/>
    <property type="match status" value="1"/>
</dbReference>
<keyword evidence="8" id="KW-0902">Two-component regulatory system</keyword>
<proteinExistence type="predicted"/>
<dbReference type="CDD" id="cd00130">
    <property type="entry name" value="PAS"/>
    <property type="match status" value="1"/>
</dbReference>
<dbReference type="InterPro" id="IPR003594">
    <property type="entry name" value="HATPase_dom"/>
</dbReference>
<keyword evidence="7" id="KW-0067">ATP-binding</keyword>
<dbReference type="EC" id="2.7.13.3" evidence="2"/>
<dbReference type="Proteomes" id="UP000587760">
    <property type="component" value="Unassembled WGS sequence"/>
</dbReference>
<sequence>MNTTGKREQNLFFTLKFEDETGYTLPFCGDVSSLFPGQNIQSLMADPSSFFGYLIEKDRKRVSDDFGKAISEKKSFETRFRIFNGSELLLGELILSLRNEKSEVLVWDGLLRLLSSVRTREENAEEALFQRIRELDCLYGIASLSEEADLPLEELLERALEVMLGSWKYSHLDSIRIAYGDRVISGKTETRSPGSPAFCQKSDITVYGKVTGSIGVCYSRPDNDFDNLNVVRELRMLNYITARLSRIIEKKQSEEALAKREALFRRYIESAPDGIFLADKDGFFIDINGAACRITGYTKEELLGMPLASLTYPEDRELTRESFERVKTEGRTTNMCRFIKKDGTVRHWVIEAIKLDDGSFLGFNRDVTEQRKLEEQILQMEKMDAIGQLAGGIAHDFNNQIAVIMGYSEMLVSRIQDPKLLKFARNILASAHRSDDLTRKLLAFSHKGLYERKNININKTIGEAVDILIHSVDRKITIKLDLKAKHPFITGDPSQIQNAIMNLAINARDAMPSGGILKFSTRNIILYEDFCRKLSYRVDPGDFVEIIVSDTGVGMDNQTLNHIFEPFFTTKEVGKGTGMGLASVYGTVTNHKAVIEVESEPGEGSQFRLFFPCGEKVQYPSVKSDPEAVRGNASIMLIDDEDMIRAVAQEILQELGYGVISFGSGTEALEYLKKNGNVDLVILDMIMPVMSGKEVFRNIMEIDSSIPVILSSGYSLSGDIQQLLDEGASAFINKPFHVDSFASVVGEVLKADTKKDRIDLTRSPL</sequence>
<dbReference type="AlphaFoldDB" id="A0A841RA71"/>
<keyword evidence="5" id="KW-0547">Nucleotide-binding</keyword>
<dbReference type="PROSITE" id="PS50110">
    <property type="entry name" value="RESPONSE_REGULATORY"/>
    <property type="match status" value="1"/>
</dbReference>
<dbReference type="SMART" id="SM00091">
    <property type="entry name" value="PAS"/>
    <property type="match status" value="1"/>
</dbReference>
<organism evidence="13 14">
    <name type="scientific">Spirochaeta isovalerica</name>
    <dbReference type="NCBI Taxonomy" id="150"/>
    <lineage>
        <taxon>Bacteria</taxon>
        <taxon>Pseudomonadati</taxon>
        <taxon>Spirochaetota</taxon>
        <taxon>Spirochaetia</taxon>
        <taxon>Spirochaetales</taxon>
        <taxon>Spirochaetaceae</taxon>
        <taxon>Spirochaeta</taxon>
    </lineage>
</organism>
<dbReference type="GO" id="GO:0006355">
    <property type="term" value="P:regulation of DNA-templated transcription"/>
    <property type="evidence" value="ECO:0007669"/>
    <property type="project" value="InterPro"/>
</dbReference>
<evidence type="ECO:0000256" key="8">
    <source>
        <dbReference type="ARBA" id="ARBA00023012"/>
    </source>
</evidence>
<feature type="modified residue" description="4-aspartylphosphate" evidence="9">
    <location>
        <position position="684"/>
    </location>
</feature>
<evidence type="ECO:0000256" key="7">
    <source>
        <dbReference type="ARBA" id="ARBA00022840"/>
    </source>
</evidence>
<dbReference type="CDD" id="cd00156">
    <property type="entry name" value="REC"/>
    <property type="match status" value="1"/>
</dbReference>
<dbReference type="InterPro" id="IPR036890">
    <property type="entry name" value="HATPase_C_sf"/>
</dbReference>
<dbReference type="Gene3D" id="3.30.565.10">
    <property type="entry name" value="Histidine kinase-like ATPase, C-terminal domain"/>
    <property type="match status" value="1"/>
</dbReference>
<evidence type="ECO:0000256" key="9">
    <source>
        <dbReference type="PROSITE-ProRule" id="PRU00169"/>
    </source>
</evidence>
<dbReference type="InterPro" id="IPR001789">
    <property type="entry name" value="Sig_transdc_resp-reg_receiver"/>
</dbReference>
<feature type="domain" description="PAS" evidence="12">
    <location>
        <begin position="260"/>
        <end position="330"/>
    </location>
</feature>
<dbReference type="Gene3D" id="1.10.287.130">
    <property type="match status" value="1"/>
</dbReference>
<dbReference type="Pfam" id="PF02518">
    <property type="entry name" value="HATPase_c"/>
    <property type="match status" value="1"/>
</dbReference>
<dbReference type="PANTHER" id="PTHR43065">
    <property type="entry name" value="SENSOR HISTIDINE KINASE"/>
    <property type="match status" value="1"/>
</dbReference>
<dbReference type="PROSITE" id="PS50112">
    <property type="entry name" value="PAS"/>
    <property type="match status" value="1"/>
</dbReference>
<protein>
    <recommendedName>
        <fullName evidence="2">histidine kinase</fullName>
        <ecNumber evidence="2">2.7.13.3</ecNumber>
    </recommendedName>
</protein>
<evidence type="ECO:0000259" key="11">
    <source>
        <dbReference type="PROSITE" id="PS50110"/>
    </source>
</evidence>
<name>A0A841RA71_9SPIO</name>
<comment type="caution">
    <text evidence="13">The sequence shown here is derived from an EMBL/GenBank/DDBJ whole genome shotgun (WGS) entry which is preliminary data.</text>
</comment>
<dbReference type="Gene3D" id="3.40.50.2300">
    <property type="match status" value="1"/>
</dbReference>
<dbReference type="EMBL" id="JACHGJ010000002">
    <property type="protein sequence ID" value="MBB6479342.1"/>
    <property type="molecule type" value="Genomic_DNA"/>
</dbReference>
<dbReference type="InterPro" id="IPR035965">
    <property type="entry name" value="PAS-like_dom_sf"/>
</dbReference>
<dbReference type="InterPro" id="IPR013767">
    <property type="entry name" value="PAS_fold"/>
</dbReference>
<comment type="catalytic activity">
    <reaction evidence="1">
        <text>ATP + protein L-histidine = ADP + protein N-phospho-L-histidine.</text>
        <dbReference type="EC" id="2.7.13.3"/>
    </reaction>
</comment>
<evidence type="ECO:0000256" key="1">
    <source>
        <dbReference type="ARBA" id="ARBA00000085"/>
    </source>
</evidence>
<dbReference type="NCBIfam" id="TIGR00229">
    <property type="entry name" value="sensory_box"/>
    <property type="match status" value="1"/>
</dbReference>
<evidence type="ECO:0000256" key="2">
    <source>
        <dbReference type="ARBA" id="ARBA00012438"/>
    </source>
</evidence>
<evidence type="ECO:0000256" key="3">
    <source>
        <dbReference type="ARBA" id="ARBA00022553"/>
    </source>
</evidence>
<dbReference type="GO" id="GO:0005524">
    <property type="term" value="F:ATP binding"/>
    <property type="evidence" value="ECO:0007669"/>
    <property type="project" value="UniProtKB-KW"/>
</dbReference>
<dbReference type="InterPro" id="IPR005467">
    <property type="entry name" value="His_kinase_dom"/>
</dbReference>
<dbReference type="Pfam" id="PF00072">
    <property type="entry name" value="Response_reg"/>
    <property type="match status" value="1"/>
</dbReference>
<dbReference type="SUPFAM" id="SSF52172">
    <property type="entry name" value="CheY-like"/>
    <property type="match status" value="1"/>
</dbReference>
<dbReference type="InterPro" id="IPR036097">
    <property type="entry name" value="HisK_dim/P_sf"/>
</dbReference>
<evidence type="ECO:0000256" key="6">
    <source>
        <dbReference type="ARBA" id="ARBA00022777"/>
    </source>
</evidence>
<feature type="domain" description="Response regulatory" evidence="11">
    <location>
        <begin position="634"/>
        <end position="749"/>
    </location>
</feature>
<dbReference type="PROSITE" id="PS50109">
    <property type="entry name" value="HIS_KIN"/>
    <property type="match status" value="1"/>
</dbReference>
<accession>A0A841RA71</accession>
<evidence type="ECO:0000256" key="5">
    <source>
        <dbReference type="ARBA" id="ARBA00022741"/>
    </source>
</evidence>
<dbReference type="SUPFAM" id="SSF55785">
    <property type="entry name" value="PYP-like sensor domain (PAS domain)"/>
    <property type="match status" value="1"/>
</dbReference>
<evidence type="ECO:0000313" key="13">
    <source>
        <dbReference type="EMBL" id="MBB6479342.1"/>
    </source>
</evidence>
<evidence type="ECO:0000313" key="14">
    <source>
        <dbReference type="Proteomes" id="UP000587760"/>
    </source>
</evidence>
<dbReference type="SMART" id="SM00387">
    <property type="entry name" value="HATPase_c"/>
    <property type="match status" value="1"/>
</dbReference>
<keyword evidence="4" id="KW-0808">Transferase</keyword>
<evidence type="ECO:0000259" key="12">
    <source>
        <dbReference type="PROSITE" id="PS50112"/>
    </source>
</evidence>
<reference evidence="13 14" key="1">
    <citation type="submission" date="2020-08" db="EMBL/GenBank/DDBJ databases">
        <title>Genomic Encyclopedia of Type Strains, Phase IV (KMG-IV): sequencing the most valuable type-strain genomes for metagenomic binning, comparative biology and taxonomic classification.</title>
        <authorList>
            <person name="Goeker M."/>
        </authorList>
    </citation>
    <scope>NUCLEOTIDE SEQUENCE [LARGE SCALE GENOMIC DNA]</scope>
    <source>
        <strain evidence="13 14">DSM 2461</strain>
    </source>
</reference>
<dbReference type="RefSeq" id="WP_184744502.1">
    <property type="nucleotide sequence ID" value="NZ_JACHGJ010000002.1"/>
</dbReference>